<dbReference type="InterPro" id="IPR045076">
    <property type="entry name" value="MutS"/>
</dbReference>
<dbReference type="Pfam" id="PF05192">
    <property type="entry name" value="MutS_III"/>
    <property type="match status" value="1"/>
</dbReference>
<feature type="region of interest" description="Disordered" evidence="6">
    <location>
        <begin position="1"/>
        <end position="26"/>
    </location>
</feature>
<feature type="domain" description="DNA mismatch repair proteins mutS family" evidence="7">
    <location>
        <begin position="702"/>
        <end position="718"/>
    </location>
</feature>
<dbReference type="Pfam" id="PF05188">
    <property type="entry name" value="MutS_II"/>
    <property type="match status" value="1"/>
</dbReference>
<keyword evidence="2" id="KW-0547">Nucleotide-binding</keyword>
<dbReference type="InterPro" id="IPR027417">
    <property type="entry name" value="P-loop_NTPase"/>
</dbReference>
<dbReference type="PANTHER" id="PTHR11361:SF21">
    <property type="entry name" value="MUTS PROTEIN HOMOLOG 4"/>
    <property type="match status" value="1"/>
</dbReference>
<dbReference type="EMBL" id="MF432997">
    <property type="protein sequence ID" value="ATL75348.1"/>
    <property type="molecule type" value="Genomic_DNA"/>
</dbReference>
<dbReference type="SUPFAM" id="SSF48334">
    <property type="entry name" value="DNA repair protein MutS, domain III"/>
    <property type="match status" value="1"/>
</dbReference>
<dbReference type="SMART" id="SM00533">
    <property type="entry name" value="MUTSd"/>
    <property type="match status" value="1"/>
</dbReference>
<evidence type="ECO:0000256" key="3">
    <source>
        <dbReference type="ARBA" id="ARBA00022840"/>
    </source>
</evidence>
<sequence>MNVVGQENTLGNPRARDRARNRGKIGKITKDKVPIALVPKYRIPELLKPLVNMGSTSTPRTPTAARGARRGNTPSSSAKRGIPRFSTTDATSSPSACTEEHFVILAITSGRGLARGEVGMAAIDLQYPHIILSQMSDDNSYANALTKIHMFQPVEILIPDTMGKDQKDPNSLYTAIKTHFPTVEITEISRIHWKAVTGLERIQTHCTNEFSSIELIVKPKYYALSAVCTLFKYIESIQHVVYTQNSVRFEYQAAQNAMMIDLESAQNLELVTSYGNKYNFCLLGALDRCSTPAGRRLLRASILQPSCDLSAIQKRQDCVSELVSNKSLYAIIHPAIRRLYGVHRLLNFATQHPHADTIERAERSLNYALLLKHTLSVIPELKAALKTAVSSFFKQVSDHLMNKDFEFMREKISEFIHPEAQSVKGYTSSNYNRCFAIKVGISDSLDVARRAYCELIDDMEKMVEDIGKRHNLGLTFANSSTLGYHIEMKLPRNYKFELERLPQELIEAHIKGGTVYMTTQELFVKNQHCKDACVEIHLMSNTVMGHMFEAIKGRMGCLFQFNDDVAEMDVILSLATISSISDYVRPTFGASLEVRDGKHPVMDILGTESPTSNDTVASTAYNFHTITGPNMGGKTIYLKQIVLLHIMAQIGCFVPATKAQFRITDHIFCRLGARDDIEFNASTFMLEIKEAQYILQSLTPNSLVILDELCRSTTVEEGASIAWAISKKLLLSKAFTFSATHFEYLLKLADLYPNATNHHFEAIPNGIDRPEEARLVYTHKVKRGVQKIQNYGLVLARATGLPEDVLADAHRFAQEIRGSMELNQPQTPPAAPQSPEESKLQRNYDKLAGVYNKLENNYEVPDDELYALVRGLEAISYGELPPETPKPLSQHKTSEKSSGLYSAGPKSSTTSNASTRSQESLITSSFKQTSALKSAPESSKKTTKRQVTFSENSVAQSPEAKLPKLEETSRPSPSTSGRQPLRTMNPPPAPGNSPFKVPQKCFLKKCLTEDPESPFFIPRSQQGIKTGLLSSSSSISSCGSFIKSSKEDSKEDSLSKLQSLTTKHGSIVKRKRSQKDMIPKSFHHFFPSMRQLSSQQFSSTKEVCSLPVPGSSQQYDPAVIASLPKFLRPVGENTFFPPEYSHLRHIAKNIYDEEENEGSPGGSHQYYFMSKTVKKTPASSTNDSSEARETVKSPSFVNYPKGVASGLEKGLSIDRVIPGVPGMGSVVLDPMDPSSIIVLSSESEGEEEVVSQCSMNSAEARNSAREKEAAIFRKIEGREFDEGKFFKDLENSLK</sequence>
<feature type="region of interest" description="Disordered" evidence="6">
    <location>
        <begin position="878"/>
        <end position="995"/>
    </location>
</feature>
<organism evidence="8">
    <name type="scientific">Diachasma muliebre</name>
    <dbReference type="NCBI Taxonomy" id="1309577"/>
    <lineage>
        <taxon>Eukaryota</taxon>
        <taxon>Metazoa</taxon>
        <taxon>Ecdysozoa</taxon>
        <taxon>Arthropoda</taxon>
        <taxon>Hexapoda</taxon>
        <taxon>Insecta</taxon>
        <taxon>Pterygota</taxon>
        <taxon>Neoptera</taxon>
        <taxon>Endopterygota</taxon>
        <taxon>Hymenoptera</taxon>
        <taxon>Apocrita</taxon>
        <taxon>Ichneumonoidea</taxon>
        <taxon>Braconidae</taxon>
        <taxon>Opiinae</taxon>
        <taxon>Diachasma</taxon>
    </lineage>
</organism>
<keyword evidence="4" id="KW-0238">DNA-binding</keyword>
<dbReference type="GO" id="GO:0006298">
    <property type="term" value="P:mismatch repair"/>
    <property type="evidence" value="ECO:0007669"/>
    <property type="project" value="InterPro"/>
</dbReference>
<dbReference type="InterPro" id="IPR036187">
    <property type="entry name" value="DNA_mismatch_repair_MutS_sf"/>
</dbReference>
<dbReference type="PROSITE" id="PS00486">
    <property type="entry name" value="DNA_MISMATCH_REPAIR_2"/>
    <property type="match status" value="1"/>
</dbReference>
<feature type="compositionally biased region" description="Low complexity" evidence="6">
    <location>
        <begin position="54"/>
        <end position="66"/>
    </location>
</feature>
<feature type="compositionally biased region" description="Polar residues" evidence="6">
    <location>
        <begin position="85"/>
        <end position="94"/>
    </location>
</feature>
<protein>
    <submittedName>
        <fullName evidence="8">MutS-like protein 4</fullName>
    </submittedName>
</protein>
<evidence type="ECO:0000256" key="5">
    <source>
        <dbReference type="ARBA" id="ARBA00023254"/>
    </source>
</evidence>
<evidence type="ECO:0000256" key="2">
    <source>
        <dbReference type="ARBA" id="ARBA00022741"/>
    </source>
</evidence>
<dbReference type="Gene3D" id="1.10.1420.10">
    <property type="match status" value="2"/>
</dbReference>
<evidence type="ECO:0000256" key="6">
    <source>
        <dbReference type="SAM" id="MobiDB-lite"/>
    </source>
</evidence>
<dbReference type="SUPFAM" id="SSF52540">
    <property type="entry name" value="P-loop containing nucleoside triphosphate hydrolases"/>
    <property type="match status" value="1"/>
</dbReference>
<reference evidence="8" key="1">
    <citation type="journal article" date="2017" name="J. Hered.">
        <title>Retention of Core Meiotic Genes Across Diverse Hymenoptera.</title>
        <authorList>
            <person name="Tvedte E.S."/>
            <person name="Forbes A.A."/>
            <person name="Logsdon J.M.Jr."/>
        </authorList>
    </citation>
    <scope>NUCLEOTIDE SEQUENCE</scope>
    <source>
        <tissue evidence="8">Whole body</tissue>
    </source>
</reference>
<gene>
    <name evidence="8" type="primary">MSH4</name>
</gene>
<dbReference type="Gene3D" id="3.30.420.110">
    <property type="entry name" value="MutS, connector domain"/>
    <property type="match status" value="1"/>
</dbReference>
<dbReference type="FunFam" id="3.40.50.300:FF:000870">
    <property type="entry name" value="MutS protein homolog 4"/>
    <property type="match status" value="1"/>
</dbReference>
<dbReference type="SUPFAM" id="SSF53150">
    <property type="entry name" value="DNA repair protein MutS, domain II"/>
    <property type="match status" value="1"/>
</dbReference>
<feature type="compositionally biased region" description="Polar residues" evidence="6">
    <location>
        <begin position="896"/>
        <end position="932"/>
    </location>
</feature>
<dbReference type="GO" id="GO:0030983">
    <property type="term" value="F:mismatched DNA binding"/>
    <property type="evidence" value="ECO:0007669"/>
    <property type="project" value="InterPro"/>
</dbReference>
<proteinExistence type="inferred from homology"/>
<feature type="compositionally biased region" description="Polar residues" evidence="6">
    <location>
        <begin position="1"/>
        <end position="11"/>
    </location>
</feature>
<evidence type="ECO:0000313" key="8">
    <source>
        <dbReference type="EMBL" id="ATL75348.1"/>
    </source>
</evidence>
<evidence type="ECO:0000259" key="7">
    <source>
        <dbReference type="PROSITE" id="PS00486"/>
    </source>
</evidence>
<dbReference type="Pfam" id="PF00488">
    <property type="entry name" value="MutS_V"/>
    <property type="match status" value="1"/>
</dbReference>
<dbReference type="PANTHER" id="PTHR11361">
    <property type="entry name" value="DNA MISMATCH REPAIR PROTEIN MUTS FAMILY MEMBER"/>
    <property type="match status" value="1"/>
</dbReference>
<dbReference type="InterPro" id="IPR007860">
    <property type="entry name" value="DNA_mmatch_repair_MutS_con_dom"/>
</dbReference>
<dbReference type="InterPro" id="IPR007696">
    <property type="entry name" value="DNA_mismatch_repair_MutS_core"/>
</dbReference>
<evidence type="ECO:0000256" key="1">
    <source>
        <dbReference type="ARBA" id="ARBA00006271"/>
    </source>
</evidence>
<dbReference type="SMART" id="SM00534">
    <property type="entry name" value="MUTSac"/>
    <property type="match status" value="1"/>
</dbReference>
<keyword evidence="5" id="KW-0469">Meiosis</keyword>
<dbReference type="InterPro" id="IPR000432">
    <property type="entry name" value="DNA_mismatch_repair_MutS_C"/>
</dbReference>
<feature type="compositionally biased region" description="Polar residues" evidence="6">
    <location>
        <begin position="945"/>
        <end position="956"/>
    </location>
</feature>
<accession>A0A291S6W3</accession>
<name>A0A291S6W3_9HYME</name>
<comment type="similarity">
    <text evidence="1">Belongs to the DNA mismatch repair MutS family.</text>
</comment>
<dbReference type="GO" id="GO:0007131">
    <property type="term" value="P:reciprocal meiotic recombination"/>
    <property type="evidence" value="ECO:0007669"/>
    <property type="project" value="TreeGrafter"/>
</dbReference>
<dbReference type="GO" id="GO:0140664">
    <property type="term" value="F:ATP-dependent DNA damage sensor activity"/>
    <property type="evidence" value="ECO:0007669"/>
    <property type="project" value="InterPro"/>
</dbReference>
<keyword evidence="3" id="KW-0067">ATP-binding</keyword>
<dbReference type="Gene3D" id="3.40.50.300">
    <property type="entry name" value="P-loop containing nucleotide triphosphate hydrolases"/>
    <property type="match status" value="1"/>
</dbReference>
<feature type="region of interest" description="Disordered" evidence="6">
    <location>
        <begin position="820"/>
        <end position="840"/>
    </location>
</feature>
<evidence type="ECO:0000256" key="4">
    <source>
        <dbReference type="ARBA" id="ARBA00023125"/>
    </source>
</evidence>
<feature type="region of interest" description="Disordered" evidence="6">
    <location>
        <begin position="52"/>
        <end position="94"/>
    </location>
</feature>
<dbReference type="FunFam" id="3.30.420.110:FF:000003">
    <property type="entry name" value="mutS protein homolog 4"/>
    <property type="match status" value="1"/>
</dbReference>
<dbReference type="GO" id="GO:0005634">
    <property type="term" value="C:nucleus"/>
    <property type="evidence" value="ECO:0007669"/>
    <property type="project" value="TreeGrafter"/>
</dbReference>
<dbReference type="InterPro" id="IPR036678">
    <property type="entry name" value="MutS_con_dom_sf"/>
</dbReference>
<dbReference type="GO" id="GO:0005524">
    <property type="term" value="F:ATP binding"/>
    <property type="evidence" value="ECO:0007669"/>
    <property type="project" value="UniProtKB-KW"/>
</dbReference>